<name>A0ABX1GH06_9GAMM</name>
<keyword evidence="1" id="KW-0472">Membrane</keyword>
<reference evidence="2 3" key="1">
    <citation type="submission" date="2020-04" db="EMBL/GenBank/DDBJ databases">
        <authorList>
            <person name="Yoon J."/>
        </authorList>
    </citation>
    <scope>NUCLEOTIDE SEQUENCE [LARGE SCALE GENOMIC DNA]</scope>
    <source>
        <strain evidence="2 3">KMU-166</strain>
    </source>
</reference>
<dbReference type="RefSeq" id="WP_168451033.1">
    <property type="nucleotide sequence ID" value="NZ_JAAWWK010000005.1"/>
</dbReference>
<sequence>MQAASTDYYPVCHYWTAKRYSKMELSRKDPCQHADQRHDHFWWNLKEKTMFETTLHNHLAMLVGAMVVLTLFIPSLG</sequence>
<gene>
    <name evidence="2" type="ORF">HCU74_13860</name>
</gene>
<keyword evidence="1" id="KW-0812">Transmembrane</keyword>
<evidence type="ECO:0000313" key="3">
    <source>
        <dbReference type="Proteomes" id="UP000765845"/>
    </source>
</evidence>
<feature type="transmembrane region" description="Helical" evidence="1">
    <location>
        <begin position="55"/>
        <end position="76"/>
    </location>
</feature>
<accession>A0ABX1GH06</accession>
<protein>
    <submittedName>
        <fullName evidence="2">Uncharacterized protein</fullName>
    </submittedName>
</protein>
<organism evidence="2 3">
    <name type="scientific">Spongiibacter thalassae</name>
    <dbReference type="NCBI Taxonomy" id="2721624"/>
    <lineage>
        <taxon>Bacteria</taxon>
        <taxon>Pseudomonadati</taxon>
        <taxon>Pseudomonadota</taxon>
        <taxon>Gammaproteobacteria</taxon>
        <taxon>Cellvibrionales</taxon>
        <taxon>Spongiibacteraceae</taxon>
        <taxon>Spongiibacter</taxon>
    </lineage>
</organism>
<keyword evidence="1" id="KW-1133">Transmembrane helix</keyword>
<proteinExistence type="predicted"/>
<dbReference type="EMBL" id="JAAWWK010000005">
    <property type="protein sequence ID" value="NKI18497.1"/>
    <property type="molecule type" value="Genomic_DNA"/>
</dbReference>
<keyword evidence="3" id="KW-1185">Reference proteome</keyword>
<evidence type="ECO:0000313" key="2">
    <source>
        <dbReference type="EMBL" id="NKI18497.1"/>
    </source>
</evidence>
<comment type="caution">
    <text evidence="2">The sequence shown here is derived from an EMBL/GenBank/DDBJ whole genome shotgun (WGS) entry which is preliminary data.</text>
</comment>
<dbReference type="Proteomes" id="UP000765845">
    <property type="component" value="Unassembled WGS sequence"/>
</dbReference>
<evidence type="ECO:0000256" key="1">
    <source>
        <dbReference type="SAM" id="Phobius"/>
    </source>
</evidence>